<keyword evidence="1" id="KW-0472">Membrane</keyword>
<reference evidence="2" key="1">
    <citation type="submission" date="2020-02" db="EMBL/GenBank/DDBJ databases">
        <authorList>
            <person name="Meier V. D."/>
        </authorList>
    </citation>
    <scope>NUCLEOTIDE SEQUENCE</scope>
    <source>
        <strain evidence="2">AVDCRST_MAG76</strain>
    </source>
</reference>
<keyword evidence="1" id="KW-0812">Transmembrane</keyword>
<protein>
    <submittedName>
        <fullName evidence="2">Uncharacterized protein</fullName>
    </submittedName>
</protein>
<feature type="transmembrane region" description="Helical" evidence="1">
    <location>
        <begin position="61"/>
        <end position="79"/>
    </location>
</feature>
<dbReference type="EMBL" id="CADCSZ010000040">
    <property type="protein sequence ID" value="CAA9220776.1"/>
    <property type="molecule type" value="Genomic_DNA"/>
</dbReference>
<accession>A0A6J4HEB7</accession>
<evidence type="ECO:0000256" key="1">
    <source>
        <dbReference type="SAM" id="Phobius"/>
    </source>
</evidence>
<feature type="transmembrane region" description="Helical" evidence="1">
    <location>
        <begin position="99"/>
        <end position="127"/>
    </location>
</feature>
<gene>
    <name evidence="2" type="ORF">AVDCRST_MAG76-684</name>
</gene>
<proteinExistence type="predicted"/>
<sequence>MNTLLRAVTAVASITAGVLHGDIWANHGYRSAPIREMFVASAVLAVALGLLALVPWRLAAVPAAVANAVFLGAFALSRVGEVPTFHGGWSEGGLAPQGATILGVSTTLLLLTAEGLAVACGLASAVFGGERRSVPLPAGYARA</sequence>
<feature type="transmembrane region" description="Helical" evidence="1">
    <location>
        <begin position="37"/>
        <end position="54"/>
    </location>
</feature>
<keyword evidence="1" id="KW-1133">Transmembrane helix</keyword>
<name>A0A6J4HEB7_9ACTN</name>
<organism evidence="2">
    <name type="scientific">uncultured Acidimicrobiales bacterium</name>
    <dbReference type="NCBI Taxonomy" id="310071"/>
    <lineage>
        <taxon>Bacteria</taxon>
        <taxon>Bacillati</taxon>
        <taxon>Actinomycetota</taxon>
        <taxon>Acidimicrobiia</taxon>
        <taxon>Acidimicrobiales</taxon>
        <taxon>environmental samples</taxon>
    </lineage>
</organism>
<evidence type="ECO:0000313" key="2">
    <source>
        <dbReference type="EMBL" id="CAA9220776.1"/>
    </source>
</evidence>
<dbReference type="AlphaFoldDB" id="A0A6J4HEB7"/>